<protein>
    <submittedName>
        <fullName evidence="3">GL15309</fullName>
    </submittedName>
</protein>
<accession>B4H9D1</accession>
<dbReference type="EMBL" id="CH479228">
    <property type="protein sequence ID" value="EDW35363.1"/>
    <property type="molecule type" value="Genomic_DNA"/>
</dbReference>
<proteinExistence type="predicted"/>
<name>B4H9D1_DROPE</name>
<dbReference type="AlphaFoldDB" id="B4H9D1"/>
<keyword evidence="4" id="KW-1185">Reference proteome</keyword>
<dbReference type="Gene3D" id="3.40.33.10">
    <property type="entry name" value="CAP"/>
    <property type="match status" value="1"/>
</dbReference>
<dbReference type="Proteomes" id="UP000008744">
    <property type="component" value="Unassembled WGS sequence"/>
</dbReference>
<dbReference type="HOGENOM" id="CLU_1612537_0_0_1"/>
<dbReference type="OrthoDB" id="414826at2759"/>
<sequence length="165" mass="19420">MLEMRWDRDLAKVAEAAVRLCRLEKLWCATTPIYMWTGQNEALDKSDCLRSSDLVIRKHLDEWIRQGDYARMNHLTDPFSGRTLFTLFTFITFFTCVHQAHQVSPGAPRCTRCTRFTRLHQVHQAHQLHQVHQVHQAHQLHQVHQAYKVHIHQEDQVAQGDPVHQ</sequence>
<reference evidence="3 4" key="1">
    <citation type="journal article" date="2007" name="Nature">
        <title>Evolution of genes and genomes on the Drosophila phylogeny.</title>
        <authorList>
            <consortium name="Drosophila 12 Genomes Consortium"/>
            <person name="Clark A.G."/>
            <person name="Eisen M.B."/>
            <person name="Smith D.R."/>
            <person name="Bergman C.M."/>
            <person name="Oliver B."/>
            <person name="Markow T.A."/>
            <person name="Kaufman T.C."/>
            <person name="Kellis M."/>
            <person name="Gelbart W."/>
            <person name="Iyer V.N."/>
            <person name="Pollard D.A."/>
            <person name="Sackton T.B."/>
            <person name="Larracuente A.M."/>
            <person name="Singh N.D."/>
            <person name="Abad J.P."/>
            <person name="Abt D.N."/>
            <person name="Adryan B."/>
            <person name="Aguade M."/>
            <person name="Akashi H."/>
            <person name="Anderson W.W."/>
            <person name="Aquadro C.F."/>
            <person name="Ardell D.H."/>
            <person name="Arguello R."/>
            <person name="Artieri C.G."/>
            <person name="Barbash D.A."/>
            <person name="Barker D."/>
            <person name="Barsanti P."/>
            <person name="Batterham P."/>
            <person name="Batzoglou S."/>
            <person name="Begun D."/>
            <person name="Bhutkar A."/>
            <person name="Blanco E."/>
            <person name="Bosak S.A."/>
            <person name="Bradley R.K."/>
            <person name="Brand A.D."/>
            <person name="Brent M.R."/>
            <person name="Brooks A.N."/>
            <person name="Brown R.H."/>
            <person name="Butlin R.K."/>
            <person name="Caggese C."/>
            <person name="Calvi B.R."/>
            <person name="Bernardo de Carvalho A."/>
            <person name="Caspi A."/>
            <person name="Castrezana S."/>
            <person name="Celniker S.E."/>
            <person name="Chang J.L."/>
            <person name="Chapple C."/>
            <person name="Chatterji S."/>
            <person name="Chinwalla A."/>
            <person name="Civetta A."/>
            <person name="Clifton S.W."/>
            <person name="Comeron J.M."/>
            <person name="Costello J.C."/>
            <person name="Coyne J.A."/>
            <person name="Daub J."/>
            <person name="David R.G."/>
            <person name="Delcher A.L."/>
            <person name="Delehaunty K."/>
            <person name="Do C.B."/>
            <person name="Ebling H."/>
            <person name="Edwards K."/>
            <person name="Eickbush T."/>
            <person name="Evans J.D."/>
            <person name="Filipski A."/>
            <person name="Findeiss S."/>
            <person name="Freyhult E."/>
            <person name="Fulton L."/>
            <person name="Fulton R."/>
            <person name="Garcia A.C."/>
            <person name="Gardiner A."/>
            <person name="Garfield D.A."/>
            <person name="Garvin B.E."/>
            <person name="Gibson G."/>
            <person name="Gilbert D."/>
            <person name="Gnerre S."/>
            <person name="Godfrey J."/>
            <person name="Good R."/>
            <person name="Gotea V."/>
            <person name="Gravely B."/>
            <person name="Greenberg A.J."/>
            <person name="Griffiths-Jones S."/>
            <person name="Gross S."/>
            <person name="Guigo R."/>
            <person name="Gustafson E.A."/>
            <person name="Haerty W."/>
            <person name="Hahn M.W."/>
            <person name="Halligan D.L."/>
            <person name="Halpern A.L."/>
            <person name="Halter G.M."/>
            <person name="Han M.V."/>
            <person name="Heger A."/>
            <person name="Hillier L."/>
            <person name="Hinrichs A.S."/>
            <person name="Holmes I."/>
            <person name="Hoskins R.A."/>
            <person name="Hubisz M.J."/>
            <person name="Hultmark D."/>
            <person name="Huntley M.A."/>
            <person name="Jaffe D.B."/>
            <person name="Jagadeeshan S."/>
            <person name="Jeck W.R."/>
            <person name="Johnson J."/>
            <person name="Jones C.D."/>
            <person name="Jordan W.C."/>
            <person name="Karpen G.H."/>
            <person name="Kataoka E."/>
            <person name="Keightley P.D."/>
            <person name="Kheradpour P."/>
            <person name="Kirkness E.F."/>
            <person name="Koerich L.B."/>
            <person name="Kristiansen K."/>
            <person name="Kudrna D."/>
            <person name="Kulathinal R.J."/>
            <person name="Kumar S."/>
            <person name="Kwok R."/>
            <person name="Lander E."/>
            <person name="Langley C.H."/>
            <person name="Lapoint R."/>
            <person name="Lazzaro B.P."/>
            <person name="Lee S.J."/>
            <person name="Levesque L."/>
            <person name="Li R."/>
            <person name="Lin C.F."/>
            <person name="Lin M.F."/>
            <person name="Lindblad-Toh K."/>
            <person name="Llopart A."/>
            <person name="Long M."/>
            <person name="Low L."/>
            <person name="Lozovsky E."/>
            <person name="Lu J."/>
            <person name="Luo M."/>
            <person name="Machado C.A."/>
            <person name="Makalowski W."/>
            <person name="Marzo M."/>
            <person name="Matsuda M."/>
            <person name="Matzkin L."/>
            <person name="McAllister B."/>
            <person name="McBride C.S."/>
            <person name="McKernan B."/>
            <person name="McKernan K."/>
            <person name="Mendez-Lago M."/>
            <person name="Minx P."/>
            <person name="Mollenhauer M.U."/>
            <person name="Montooth K."/>
            <person name="Mount S.M."/>
            <person name="Mu X."/>
            <person name="Myers E."/>
            <person name="Negre B."/>
            <person name="Newfeld S."/>
            <person name="Nielsen R."/>
            <person name="Noor M.A."/>
            <person name="O'Grady P."/>
            <person name="Pachter L."/>
            <person name="Papaceit M."/>
            <person name="Parisi M.J."/>
            <person name="Parisi M."/>
            <person name="Parts L."/>
            <person name="Pedersen J.S."/>
            <person name="Pesole G."/>
            <person name="Phillippy A.M."/>
            <person name="Ponting C.P."/>
            <person name="Pop M."/>
            <person name="Porcelli D."/>
            <person name="Powell J.R."/>
            <person name="Prohaska S."/>
            <person name="Pruitt K."/>
            <person name="Puig M."/>
            <person name="Quesneville H."/>
            <person name="Ram K.R."/>
            <person name="Rand D."/>
            <person name="Rasmussen M.D."/>
            <person name="Reed L.K."/>
            <person name="Reenan R."/>
            <person name="Reily A."/>
            <person name="Remington K.A."/>
            <person name="Rieger T.T."/>
            <person name="Ritchie M.G."/>
            <person name="Robin C."/>
            <person name="Rogers Y.H."/>
            <person name="Rohde C."/>
            <person name="Rozas J."/>
            <person name="Rubenfield M.J."/>
            <person name="Ruiz A."/>
            <person name="Russo S."/>
            <person name="Salzberg S.L."/>
            <person name="Sanchez-Gracia A."/>
            <person name="Saranga D.J."/>
            <person name="Sato H."/>
            <person name="Schaeffer S.W."/>
            <person name="Schatz M.C."/>
            <person name="Schlenke T."/>
            <person name="Schwartz R."/>
            <person name="Segarra C."/>
            <person name="Singh R.S."/>
            <person name="Sirot L."/>
            <person name="Sirota M."/>
            <person name="Sisneros N.B."/>
            <person name="Smith C.D."/>
            <person name="Smith T.F."/>
            <person name="Spieth J."/>
            <person name="Stage D.E."/>
            <person name="Stark A."/>
            <person name="Stephan W."/>
            <person name="Strausberg R.L."/>
            <person name="Strempel S."/>
            <person name="Sturgill D."/>
            <person name="Sutton G."/>
            <person name="Sutton G.G."/>
            <person name="Tao W."/>
            <person name="Teichmann S."/>
            <person name="Tobari Y.N."/>
            <person name="Tomimura Y."/>
            <person name="Tsolas J.M."/>
            <person name="Valente V.L."/>
            <person name="Venter E."/>
            <person name="Venter J.C."/>
            <person name="Vicario S."/>
            <person name="Vieira F.G."/>
            <person name="Vilella A.J."/>
            <person name="Villasante A."/>
            <person name="Walenz B."/>
            <person name="Wang J."/>
            <person name="Wasserman M."/>
            <person name="Watts T."/>
            <person name="Wilson D."/>
            <person name="Wilson R.K."/>
            <person name="Wing R.A."/>
            <person name="Wolfner M.F."/>
            <person name="Wong A."/>
            <person name="Wong G.K."/>
            <person name="Wu C.I."/>
            <person name="Wu G."/>
            <person name="Yamamoto D."/>
            <person name="Yang H.P."/>
            <person name="Yang S.P."/>
            <person name="Yorke J.A."/>
            <person name="Yoshida K."/>
            <person name="Zdobnov E."/>
            <person name="Zhang P."/>
            <person name="Zhang Y."/>
            <person name="Zimin A.V."/>
            <person name="Baldwin J."/>
            <person name="Abdouelleil A."/>
            <person name="Abdulkadir J."/>
            <person name="Abebe A."/>
            <person name="Abera B."/>
            <person name="Abreu J."/>
            <person name="Acer S.C."/>
            <person name="Aftuck L."/>
            <person name="Alexander A."/>
            <person name="An P."/>
            <person name="Anderson E."/>
            <person name="Anderson S."/>
            <person name="Arachi H."/>
            <person name="Azer M."/>
            <person name="Bachantsang P."/>
            <person name="Barry A."/>
            <person name="Bayul T."/>
            <person name="Berlin A."/>
            <person name="Bessette D."/>
            <person name="Bloom T."/>
            <person name="Blye J."/>
            <person name="Boguslavskiy L."/>
            <person name="Bonnet C."/>
            <person name="Boukhgalter B."/>
            <person name="Bourzgui I."/>
            <person name="Brown A."/>
            <person name="Cahill P."/>
            <person name="Channer S."/>
            <person name="Cheshatsang Y."/>
            <person name="Chuda L."/>
            <person name="Citroen M."/>
            <person name="Collymore A."/>
            <person name="Cooke P."/>
            <person name="Costello M."/>
            <person name="D'Aco K."/>
            <person name="Daza R."/>
            <person name="De Haan G."/>
            <person name="DeGray S."/>
            <person name="DeMaso C."/>
            <person name="Dhargay N."/>
            <person name="Dooley K."/>
            <person name="Dooley E."/>
            <person name="Doricent M."/>
            <person name="Dorje P."/>
            <person name="Dorjee K."/>
            <person name="Dupes A."/>
            <person name="Elong R."/>
            <person name="Falk J."/>
            <person name="Farina A."/>
            <person name="Faro S."/>
            <person name="Ferguson D."/>
            <person name="Fisher S."/>
            <person name="Foley C.D."/>
            <person name="Franke A."/>
            <person name="Friedrich D."/>
            <person name="Gadbois L."/>
            <person name="Gearin G."/>
            <person name="Gearin C.R."/>
            <person name="Giannoukos G."/>
            <person name="Goode T."/>
            <person name="Graham J."/>
            <person name="Grandbois E."/>
            <person name="Grewal S."/>
            <person name="Gyaltsen K."/>
            <person name="Hafez N."/>
            <person name="Hagos B."/>
            <person name="Hall J."/>
            <person name="Henson C."/>
            <person name="Hollinger A."/>
            <person name="Honan T."/>
            <person name="Huard M.D."/>
            <person name="Hughes L."/>
            <person name="Hurhula B."/>
            <person name="Husby M.E."/>
            <person name="Kamat A."/>
            <person name="Kanga B."/>
            <person name="Kashin S."/>
            <person name="Khazanovich D."/>
            <person name="Kisner P."/>
            <person name="Lance K."/>
            <person name="Lara M."/>
            <person name="Lee W."/>
            <person name="Lennon N."/>
            <person name="Letendre F."/>
            <person name="LeVine R."/>
            <person name="Lipovsky A."/>
            <person name="Liu X."/>
            <person name="Liu J."/>
            <person name="Liu S."/>
            <person name="Lokyitsang T."/>
            <person name="Lokyitsang Y."/>
            <person name="Lubonja R."/>
            <person name="Lui A."/>
            <person name="MacDonald P."/>
            <person name="Magnisalis V."/>
            <person name="Maru K."/>
            <person name="Matthews C."/>
            <person name="McCusker W."/>
            <person name="McDonough S."/>
            <person name="Mehta T."/>
            <person name="Meldrim J."/>
            <person name="Meneus L."/>
            <person name="Mihai O."/>
            <person name="Mihalev A."/>
            <person name="Mihova T."/>
            <person name="Mittelman R."/>
            <person name="Mlenga V."/>
            <person name="Montmayeur A."/>
            <person name="Mulrain L."/>
            <person name="Navidi A."/>
            <person name="Naylor J."/>
            <person name="Negash T."/>
            <person name="Nguyen T."/>
            <person name="Nguyen N."/>
            <person name="Nicol R."/>
            <person name="Norbu C."/>
            <person name="Norbu N."/>
            <person name="Novod N."/>
            <person name="O'Neill B."/>
            <person name="Osman S."/>
            <person name="Markiewicz E."/>
            <person name="Oyono O.L."/>
            <person name="Patti C."/>
            <person name="Phunkhang P."/>
            <person name="Pierre F."/>
            <person name="Priest M."/>
            <person name="Raghuraman S."/>
            <person name="Rege F."/>
            <person name="Reyes R."/>
            <person name="Rise C."/>
            <person name="Rogov P."/>
            <person name="Ross K."/>
            <person name="Ryan E."/>
            <person name="Settipalli S."/>
            <person name="Shea T."/>
            <person name="Sherpa N."/>
            <person name="Shi L."/>
            <person name="Shih D."/>
            <person name="Sparrow T."/>
            <person name="Spaulding J."/>
            <person name="Stalker J."/>
            <person name="Stange-Thomann N."/>
            <person name="Stavropoulos S."/>
            <person name="Stone C."/>
            <person name="Strader C."/>
            <person name="Tesfaye S."/>
            <person name="Thomson T."/>
            <person name="Thoulutsang Y."/>
            <person name="Thoulutsang D."/>
            <person name="Topham K."/>
            <person name="Topping I."/>
            <person name="Tsamla T."/>
            <person name="Vassiliev H."/>
            <person name="Vo A."/>
            <person name="Wangchuk T."/>
            <person name="Wangdi T."/>
            <person name="Weiand M."/>
            <person name="Wilkinson J."/>
            <person name="Wilson A."/>
            <person name="Yadav S."/>
            <person name="Young G."/>
            <person name="Yu Q."/>
            <person name="Zembek L."/>
            <person name="Zhong D."/>
            <person name="Zimmer A."/>
            <person name="Zwirko Z."/>
            <person name="Jaffe D.B."/>
            <person name="Alvarez P."/>
            <person name="Brockman W."/>
            <person name="Butler J."/>
            <person name="Chin C."/>
            <person name="Gnerre S."/>
            <person name="Grabherr M."/>
            <person name="Kleber M."/>
            <person name="Mauceli E."/>
            <person name="MacCallum I."/>
        </authorList>
    </citation>
    <scope>NUCLEOTIDE SEQUENCE [LARGE SCALE GENOMIC DNA]</scope>
    <source>
        <strain evidence="4">MSH-3 / Tucson 14011-0111.49</strain>
    </source>
</reference>
<evidence type="ECO:0000256" key="2">
    <source>
        <dbReference type="ARBA" id="ARBA00022525"/>
    </source>
</evidence>
<evidence type="ECO:0000313" key="4">
    <source>
        <dbReference type="Proteomes" id="UP000008744"/>
    </source>
</evidence>
<organism evidence="4">
    <name type="scientific">Drosophila persimilis</name>
    <name type="common">Fruit fly</name>
    <dbReference type="NCBI Taxonomy" id="7234"/>
    <lineage>
        <taxon>Eukaryota</taxon>
        <taxon>Metazoa</taxon>
        <taxon>Ecdysozoa</taxon>
        <taxon>Arthropoda</taxon>
        <taxon>Hexapoda</taxon>
        <taxon>Insecta</taxon>
        <taxon>Pterygota</taxon>
        <taxon>Neoptera</taxon>
        <taxon>Endopterygota</taxon>
        <taxon>Diptera</taxon>
        <taxon>Brachycera</taxon>
        <taxon>Muscomorpha</taxon>
        <taxon>Ephydroidea</taxon>
        <taxon>Drosophilidae</taxon>
        <taxon>Drosophila</taxon>
        <taxon>Sophophora</taxon>
    </lineage>
</organism>
<evidence type="ECO:0000313" key="3">
    <source>
        <dbReference type="EMBL" id="EDW35363.1"/>
    </source>
</evidence>
<keyword evidence="2" id="KW-0964">Secreted</keyword>
<dbReference type="InterPro" id="IPR035940">
    <property type="entry name" value="CAP_sf"/>
</dbReference>
<dbReference type="SUPFAM" id="SSF55797">
    <property type="entry name" value="PR-1-like"/>
    <property type="match status" value="1"/>
</dbReference>
<gene>
    <name evidence="3" type="primary">Dper\GL15309</name>
    <name evidence="3" type="ORF">Dper_GL15309</name>
</gene>
<evidence type="ECO:0000256" key="1">
    <source>
        <dbReference type="ARBA" id="ARBA00004613"/>
    </source>
</evidence>
<comment type="subcellular location">
    <subcellularLocation>
        <location evidence="1">Secreted</location>
    </subcellularLocation>
</comment>